<dbReference type="Gene3D" id="1.10.510.10">
    <property type="entry name" value="Transferase(Phosphotransferase) domain 1"/>
    <property type="match status" value="1"/>
</dbReference>
<evidence type="ECO:0008006" key="2">
    <source>
        <dbReference type="Google" id="ProtNLM"/>
    </source>
</evidence>
<name>A0A6C0DFU3_9ZZZZ</name>
<dbReference type="InterPro" id="IPR011009">
    <property type="entry name" value="Kinase-like_dom_sf"/>
</dbReference>
<accession>A0A6C0DFU3</accession>
<dbReference type="SUPFAM" id="SSF56112">
    <property type="entry name" value="Protein kinase-like (PK-like)"/>
    <property type="match status" value="1"/>
</dbReference>
<organism evidence="1">
    <name type="scientific">viral metagenome</name>
    <dbReference type="NCBI Taxonomy" id="1070528"/>
    <lineage>
        <taxon>unclassified sequences</taxon>
        <taxon>metagenomes</taxon>
        <taxon>organismal metagenomes</taxon>
    </lineage>
</organism>
<dbReference type="AlphaFoldDB" id="A0A6C0DFU3"/>
<sequence length="166" mass="19312">MIGGMKVYKMNGEFTIDPEILRENKDFFRKMTISKREKDICELLMKNPHKNIVKIYDIGKDYIDMELLNIDISCQQVNKVIALMMGVKTYLQSLGIMYIDWKLDNIGISDDGQIKIFDFDVSGLMNVETKEWIIKPPMFWSYNTAIQNGMETPTDIDNYAFDIGIK</sequence>
<dbReference type="EMBL" id="MN739606">
    <property type="protein sequence ID" value="QHT15353.1"/>
    <property type="molecule type" value="Genomic_DNA"/>
</dbReference>
<proteinExistence type="predicted"/>
<protein>
    <recommendedName>
        <fullName evidence="2">Protein kinase domain-containing protein</fullName>
    </recommendedName>
</protein>
<reference evidence="1" key="1">
    <citation type="journal article" date="2020" name="Nature">
        <title>Giant virus diversity and host interactions through global metagenomics.</title>
        <authorList>
            <person name="Schulz F."/>
            <person name="Roux S."/>
            <person name="Paez-Espino D."/>
            <person name="Jungbluth S."/>
            <person name="Walsh D.A."/>
            <person name="Denef V.J."/>
            <person name="McMahon K.D."/>
            <person name="Konstantinidis K.T."/>
            <person name="Eloe-Fadrosh E.A."/>
            <person name="Kyrpides N.C."/>
            <person name="Woyke T."/>
        </authorList>
    </citation>
    <scope>NUCLEOTIDE SEQUENCE</scope>
    <source>
        <strain evidence="1">GVMAG-M-3300023174-144</strain>
    </source>
</reference>
<evidence type="ECO:0000313" key="1">
    <source>
        <dbReference type="EMBL" id="QHT15353.1"/>
    </source>
</evidence>